<dbReference type="AlphaFoldDB" id="W9YM28"/>
<evidence type="ECO:0000313" key="3">
    <source>
        <dbReference type="EMBL" id="EXJ83314.1"/>
    </source>
</evidence>
<dbReference type="GeneID" id="19161799"/>
<evidence type="ECO:0000313" key="4">
    <source>
        <dbReference type="Proteomes" id="UP000019484"/>
    </source>
</evidence>
<evidence type="ECO:0000256" key="2">
    <source>
        <dbReference type="SAM" id="SignalP"/>
    </source>
</evidence>
<gene>
    <name evidence="3" type="ORF">A1O1_06933</name>
</gene>
<keyword evidence="2" id="KW-0732">Signal</keyword>
<dbReference type="Proteomes" id="UP000019484">
    <property type="component" value="Unassembled WGS sequence"/>
</dbReference>
<reference evidence="3 4" key="1">
    <citation type="submission" date="2013-03" db="EMBL/GenBank/DDBJ databases">
        <title>The Genome Sequence of Capronia coronata CBS 617.96.</title>
        <authorList>
            <consortium name="The Broad Institute Genomics Platform"/>
            <person name="Cuomo C."/>
            <person name="de Hoog S."/>
            <person name="Gorbushina A."/>
            <person name="Walker B."/>
            <person name="Young S.K."/>
            <person name="Zeng Q."/>
            <person name="Gargeya S."/>
            <person name="Fitzgerald M."/>
            <person name="Haas B."/>
            <person name="Abouelleil A."/>
            <person name="Allen A.W."/>
            <person name="Alvarado L."/>
            <person name="Arachchi H.M."/>
            <person name="Berlin A.M."/>
            <person name="Chapman S.B."/>
            <person name="Gainer-Dewar J."/>
            <person name="Goldberg J."/>
            <person name="Griggs A."/>
            <person name="Gujja S."/>
            <person name="Hansen M."/>
            <person name="Howarth C."/>
            <person name="Imamovic A."/>
            <person name="Ireland A."/>
            <person name="Larimer J."/>
            <person name="McCowan C."/>
            <person name="Murphy C."/>
            <person name="Pearson M."/>
            <person name="Poon T.W."/>
            <person name="Priest M."/>
            <person name="Roberts A."/>
            <person name="Saif S."/>
            <person name="Shea T."/>
            <person name="Sisk P."/>
            <person name="Sykes S."/>
            <person name="Wortman J."/>
            <person name="Nusbaum C."/>
            <person name="Birren B."/>
        </authorList>
    </citation>
    <scope>NUCLEOTIDE SEQUENCE [LARGE SCALE GENOMIC DNA]</scope>
    <source>
        <strain evidence="3 4">CBS 617.96</strain>
    </source>
</reference>
<name>W9YM28_9EURO</name>
<evidence type="ECO:0000256" key="1">
    <source>
        <dbReference type="SAM" id="MobiDB-lite"/>
    </source>
</evidence>
<feature type="region of interest" description="Disordered" evidence="1">
    <location>
        <begin position="160"/>
        <end position="190"/>
    </location>
</feature>
<sequence length="190" mass="20617">MAAIGKSFAFHPTIFWALLMPHAVQVPVPVPQSEQPGRRDTCRQAFRGRRSSWRASLQCVGPNRFSSCENREEGEVETEGYGLNDSWREGDLLIGMEVGDGVGVLVWVKVKVNIRGGTEMKEEESGSIPSLIGSRRGDLGIFTIFTLTLTLTLTLSAADGAREGKTSTEADLDLAGRGSSSENPSFDELV</sequence>
<dbReference type="EMBL" id="AMWN01000006">
    <property type="protein sequence ID" value="EXJ83314.1"/>
    <property type="molecule type" value="Genomic_DNA"/>
</dbReference>
<comment type="caution">
    <text evidence="3">The sequence shown here is derived from an EMBL/GenBank/DDBJ whole genome shotgun (WGS) entry which is preliminary data.</text>
</comment>
<protein>
    <submittedName>
        <fullName evidence="3">Uncharacterized protein</fullName>
    </submittedName>
</protein>
<feature type="signal peptide" evidence="2">
    <location>
        <begin position="1"/>
        <end position="25"/>
    </location>
</feature>
<feature type="chain" id="PRO_5004932891" evidence="2">
    <location>
        <begin position="26"/>
        <end position="190"/>
    </location>
</feature>
<keyword evidence="4" id="KW-1185">Reference proteome</keyword>
<accession>W9YM28</accession>
<organism evidence="3 4">
    <name type="scientific">Capronia coronata CBS 617.96</name>
    <dbReference type="NCBI Taxonomy" id="1182541"/>
    <lineage>
        <taxon>Eukaryota</taxon>
        <taxon>Fungi</taxon>
        <taxon>Dikarya</taxon>
        <taxon>Ascomycota</taxon>
        <taxon>Pezizomycotina</taxon>
        <taxon>Eurotiomycetes</taxon>
        <taxon>Chaetothyriomycetidae</taxon>
        <taxon>Chaetothyriales</taxon>
        <taxon>Herpotrichiellaceae</taxon>
        <taxon>Capronia</taxon>
    </lineage>
</organism>
<proteinExistence type="predicted"/>
<dbReference type="RefSeq" id="XP_007726000.1">
    <property type="nucleotide sequence ID" value="XM_007727810.1"/>
</dbReference>
<dbReference type="HOGENOM" id="CLU_1427806_0_0_1"/>